<evidence type="ECO:0000313" key="3">
    <source>
        <dbReference type="Proteomes" id="UP000075635"/>
    </source>
</evidence>
<dbReference type="AlphaFoldDB" id="A0A150RMB7"/>
<name>A0A150RMB7_SORCE</name>
<dbReference type="EMBL" id="JEMB01002417">
    <property type="protein sequence ID" value="KYF81291.1"/>
    <property type="molecule type" value="Genomic_DNA"/>
</dbReference>
<dbReference type="Proteomes" id="UP000075635">
    <property type="component" value="Unassembled WGS sequence"/>
</dbReference>
<feature type="chain" id="PRO_5007568239" description="Secreted protein" evidence="1">
    <location>
        <begin position="32"/>
        <end position="164"/>
    </location>
</feature>
<protein>
    <recommendedName>
        <fullName evidence="4">Secreted protein</fullName>
    </recommendedName>
</protein>
<keyword evidence="1" id="KW-0732">Signal</keyword>
<evidence type="ECO:0008006" key="4">
    <source>
        <dbReference type="Google" id="ProtNLM"/>
    </source>
</evidence>
<comment type="caution">
    <text evidence="2">The sequence shown here is derived from an EMBL/GenBank/DDBJ whole genome shotgun (WGS) entry which is preliminary data.</text>
</comment>
<evidence type="ECO:0000313" key="2">
    <source>
        <dbReference type="EMBL" id="KYF81291.1"/>
    </source>
</evidence>
<organism evidence="2 3">
    <name type="scientific">Sorangium cellulosum</name>
    <name type="common">Polyangium cellulosum</name>
    <dbReference type="NCBI Taxonomy" id="56"/>
    <lineage>
        <taxon>Bacteria</taxon>
        <taxon>Pseudomonadati</taxon>
        <taxon>Myxococcota</taxon>
        <taxon>Polyangia</taxon>
        <taxon>Polyangiales</taxon>
        <taxon>Polyangiaceae</taxon>
        <taxon>Sorangium</taxon>
    </lineage>
</organism>
<evidence type="ECO:0000256" key="1">
    <source>
        <dbReference type="SAM" id="SignalP"/>
    </source>
</evidence>
<feature type="signal peptide" evidence="1">
    <location>
        <begin position="1"/>
        <end position="31"/>
    </location>
</feature>
<accession>A0A150RMB7</accession>
<proteinExistence type="predicted"/>
<gene>
    <name evidence="2" type="ORF">BE17_11460</name>
</gene>
<reference evidence="2 3" key="1">
    <citation type="submission" date="2014-02" db="EMBL/GenBank/DDBJ databases">
        <title>The small core and large imbalanced accessory genome model reveals a collaborative survival strategy of Sorangium cellulosum strains in nature.</title>
        <authorList>
            <person name="Han K."/>
            <person name="Peng R."/>
            <person name="Blom J."/>
            <person name="Li Y.-Z."/>
        </authorList>
    </citation>
    <scope>NUCLEOTIDE SEQUENCE [LARGE SCALE GENOMIC DNA]</scope>
    <source>
        <strain evidence="2 3">So0011-07</strain>
    </source>
</reference>
<sequence>MSPSASRSSLRHPRQRRAFRLLLVAGAAALAAQVAGCGSGGAQVSGGTAAEIASIDARLRGTFRLVRFDPEVPLEPMLASMLEFQYAHLVIRFEGDRILADSPGLHVDRAYEIREPAWNRFKLISYDEAGVAYEAVCEFSGEKELIVYAQTPPWKGVATLRRAQ</sequence>